<keyword evidence="16" id="KW-1185">Reference proteome</keyword>
<feature type="compositionally biased region" description="Basic and acidic residues" evidence="12">
    <location>
        <begin position="381"/>
        <end position="411"/>
    </location>
</feature>
<dbReference type="EnsemblMetazoa" id="CLYHEMT019655.1">
    <property type="protein sequence ID" value="CLYHEMP019655.1"/>
    <property type="gene ID" value="CLYHEMG019655"/>
</dbReference>
<feature type="compositionally biased region" description="Basic residues" evidence="12">
    <location>
        <begin position="1517"/>
        <end position="1533"/>
    </location>
</feature>
<comment type="subunit">
    <text evidence="10">Interacts with EMP65.</text>
</comment>
<evidence type="ECO:0000256" key="12">
    <source>
        <dbReference type="SAM" id="MobiDB-lite"/>
    </source>
</evidence>
<evidence type="ECO:0000256" key="8">
    <source>
        <dbReference type="ARBA" id="ARBA00046288"/>
    </source>
</evidence>
<dbReference type="FunFam" id="2.60.120.260:FF:000099">
    <property type="entry name" value="Uncharacterized protein, isoform C"/>
    <property type="match status" value="1"/>
</dbReference>
<keyword evidence="5 13" id="KW-1133">Transmembrane helix</keyword>
<feature type="compositionally biased region" description="Basic and acidic residues" evidence="12">
    <location>
        <begin position="919"/>
        <end position="930"/>
    </location>
</feature>
<keyword evidence="7" id="KW-0325">Glycoprotein</keyword>
<evidence type="ECO:0000256" key="5">
    <source>
        <dbReference type="ARBA" id="ARBA00022989"/>
    </source>
</evidence>
<feature type="region of interest" description="Disordered" evidence="12">
    <location>
        <begin position="912"/>
        <end position="943"/>
    </location>
</feature>
<evidence type="ECO:0000256" key="13">
    <source>
        <dbReference type="SAM" id="Phobius"/>
    </source>
</evidence>
<dbReference type="InterPro" id="IPR045120">
    <property type="entry name" value="Suco/Slp1-like"/>
</dbReference>
<evidence type="ECO:0000256" key="9">
    <source>
        <dbReference type="ARBA" id="ARBA00061226"/>
    </source>
</evidence>
<feature type="compositionally biased region" description="Basic and acidic residues" evidence="12">
    <location>
        <begin position="1053"/>
        <end position="1080"/>
    </location>
</feature>
<dbReference type="InterPro" id="IPR008979">
    <property type="entry name" value="Galactose-bd-like_sf"/>
</dbReference>
<dbReference type="PANTHER" id="PTHR12953">
    <property type="entry name" value="MEMBRANE PROTEIN CH1 RELATED"/>
    <property type="match status" value="1"/>
</dbReference>
<dbReference type="PANTHER" id="PTHR12953:SF0">
    <property type="entry name" value="SUN DOMAIN-CONTAINING OSSIFICATION FACTOR"/>
    <property type="match status" value="1"/>
</dbReference>
<evidence type="ECO:0000256" key="7">
    <source>
        <dbReference type="ARBA" id="ARBA00023180"/>
    </source>
</evidence>
<feature type="region of interest" description="Disordered" evidence="12">
    <location>
        <begin position="612"/>
        <end position="640"/>
    </location>
</feature>
<feature type="domain" description="SUN" evidence="14">
    <location>
        <begin position="439"/>
        <end position="608"/>
    </location>
</feature>
<dbReference type="GO" id="GO:0034975">
    <property type="term" value="P:protein folding in endoplasmic reticulum"/>
    <property type="evidence" value="ECO:0007669"/>
    <property type="project" value="TreeGrafter"/>
</dbReference>
<feature type="compositionally biased region" description="Basic and acidic residues" evidence="12">
    <location>
        <begin position="1094"/>
        <end position="1124"/>
    </location>
</feature>
<feature type="compositionally biased region" description="Polar residues" evidence="12">
    <location>
        <begin position="1125"/>
        <end position="1141"/>
    </location>
</feature>
<keyword evidence="3" id="KW-0732">Signal</keyword>
<dbReference type="OrthoDB" id="5979858at2759"/>
<keyword evidence="2 13" id="KW-0812">Transmembrane</keyword>
<evidence type="ECO:0000256" key="6">
    <source>
        <dbReference type="ARBA" id="ARBA00023136"/>
    </source>
</evidence>
<feature type="region of interest" description="Disordered" evidence="12">
    <location>
        <begin position="1001"/>
        <end position="1141"/>
    </location>
</feature>
<feature type="compositionally biased region" description="Basic and acidic residues" evidence="12">
    <location>
        <begin position="332"/>
        <end position="366"/>
    </location>
</feature>
<dbReference type="Pfam" id="PF07738">
    <property type="entry name" value="Sad1_UNC"/>
    <property type="match status" value="1"/>
</dbReference>
<protein>
    <recommendedName>
        <fullName evidence="14">SUN domain-containing protein</fullName>
    </recommendedName>
</protein>
<feature type="compositionally biased region" description="Low complexity" evidence="12">
    <location>
        <begin position="931"/>
        <end position="943"/>
    </location>
</feature>
<proteinExistence type="inferred from homology"/>
<name>A0A7M5X9Y6_9CNID</name>
<keyword evidence="6 13" id="KW-0472">Membrane</keyword>
<evidence type="ECO:0000256" key="3">
    <source>
        <dbReference type="ARBA" id="ARBA00022729"/>
    </source>
</evidence>
<feature type="compositionally biased region" description="Acidic residues" evidence="12">
    <location>
        <begin position="612"/>
        <end position="631"/>
    </location>
</feature>
<evidence type="ECO:0000256" key="2">
    <source>
        <dbReference type="ARBA" id="ARBA00022692"/>
    </source>
</evidence>
<feature type="compositionally biased region" description="Low complexity" evidence="12">
    <location>
        <begin position="311"/>
        <end position="320"/>
    </location>
</feature>
<dbReference type="RefSeq" id="XP_066936867.1">
    <property type="nucleotide sequence ID" value="XM_067080766.1"/>
</dbReference>
<feature type="compositionally biased region" description="Basic and acidic residues" evidence="12">
    <location>
        <begin position="753"/>
        <end position="763"/>
    </location>
</feature>
<organism evidence="15 16">
    <name type="scientific">Clytia hemisphaerica</name>
    <dbReference type="NCBI Taxonomy" id="252671"/>
    <lineage>
        <taxon>Eukaryota</taxon>
        <taxon>Metazoa</taxon>
        <taxon>Cnidaria</taxon>
        <taxon>Hydrozoa</taxon>
        <taxon>Hydroidolina</taxon>
        <taxon>Leptothecata</taxon>
        <taxon>Obeliida</taxon>
        <taxon>Clytiidae</taxon>
        <taxon>Clytia</taxon>
    </lineage>
</organism>
<comment type="subcellular location">
    <subcellularLocation>
        <location evidence="8">Endomembrane system</location>
        <topology evidence="8">Single-pass type I membrane protein</topology>
    </subcellularLocation>
    <subcellularLocation>
        <location evidence="1">Endoplasmic reticulum membrane</location>
        <topology evidence="1">Single-pass membrane protein</topology>
    </subcellularLocation>
</comment>
<feature type="region of interest" description="Disordered" evidence="12">
    <location>
        <begin position="1274"/>
        <end position="1330"/>
    </location>
</feature>
<dbReference type="PROSITE" id="PS51469">
    <property type="entry name" value="SUN"/>
    <property type="match status" value="1"/>
</dbReference>
<evidence type="ECO:0000256" key="10">
    <source>
        <dbReference type="ARBA" id="ARBA00064635"/>
    </source>
</evidence>
<feature type="compositionally biased region" description="Basic residues" evidence="12">
    <location>
        <begin position="1319"/>
        <end position="1328"/>
    </location>
</feature>
<comment type="similarity">
    <text evidence="9">Belongs to the SLP1 family.</text>
</comment>
<feature type="transmembrane region" description="Helical" evidence="13">
    <location>
        <begin position="82"/>
        <end position="102"/>
    </location>
</feature>
<feature type="region of interest" description="Disordered" evidence="12">
    <location>
        <begin position="1361"/>
        <end position="1411"/>
    </location>
</feature>
<dbReference type="Proteomes" id="UP000594262">
    <property type="component" value="Unplaced"/>
</dbReference>
<dbReference type="GeneID" id="136824789"/>
<feature type="coiled-coil region" evidence="11">
    <location>
        <begin position="1219"/>
        <end position="1246"/>
    </location>
</feature>
<keyword evidence="4" id="KW-0256">Endoplasmic reticulum</keyword>
<evidence type="ECO:0000256" key="1">
    <source>
        <dbReference type="ARBA" id="ARBA00004389"/>
    </source>
</evidence>
<evidence type="ECO:0000259" key="14">
    <source>
        <dbReference type="PROSITE" id="PS51469"/>
    </source>
</evidence>
<evidence type="ECO:0000256" key="4">
    <source>
        <dbReference type="ARBA" id="ARBA00022824"/>
    </source>
</evidence>
<dbReference type="InterPro" id="IPR012919">
    <property type="entry name" value="SUN_dom"/>
</dbReference>
<sequence>MFVFFKMYSPSLTLVMHSQQHRSKRRFRKTLSSASPSNTGQPLATIGEYEKLQFGGPPSISPAINTRENFAFTFVRYCCRFLTMWTIFSTLICCFISLYAYGNLADQDTKHPSLPQPFNVSENATTVVNPSVKLPPLQDEKKDPIVVEVSDSQVPLDEDEENALSPEDENHIIKPSIAPATPLLAPTPSSVIMPEYLPPGPEASRSSLVEAALSSMVVHQQPHPVAEQPPSKLDVTSEVAKDASGPVSVDNEEKQSGATGFPSNEGVKDEQLVDLSLKIVEPIPTDSPLTPQSKEQTEEVSPTPNPPPTQTTPTPITLGTEAVEQNGVDAVDLPKEADNLMKSLENEKENRETSDKPVVKERRDAEIESNVPVVKTQQNTKIEDDSLTKTVNEDKQSKEPVTEHQPDKVTETDQMLSFTEWKQKLDREKEIKEKEDVVEIVVEGSETNETIVVPKPKRKKKLSDKNKKNYASPDCGAKVVSANSNAQHSSAILKEDKDAYMLNPCNVQAWVVVELCERIQLDSIDFANFEMFSSSPETFTLHVSNRFPTREWELVQEFETKASSSRQVQNFPIKDKFYAKYIKFEVLKYVGKEHYCPLSLLRVYGITEVEEYEQEDRNDEDADSPPEEESPTETTQKSAEDQGLFASAKNAVVGLVNNVAEKFSSGKSGENGTMPGVVPSDNRSKIVTLVANSDNMLEYFEDVNFISTCIQRTLYSEYNTSVNPICGFGMTYVFMKQMCPTLKLYRSLKSKKETSTRAIEKPKATSLNSGGPPPIPRPPLKKVVIVETDQNTKSEKELLETESNVKHMGSEETKTVKDVVKVLPNQDDVTEKKELSEGNLPVVASKSKVTAHDVATTKSSISTCSKLKSEEHPIDVTNLVVPQPSFTEPSITTGQDNGKPTAALKVLDKMTNLPPSPTHTDKQLVGEIKESSTTSISTTSSATVKEESVDVLEFKVDNKTDVTTSMVAEKVENEISNTGDSKDTHNQEKVLDKATKDIEYAESKSTSGDSQNKPTSTDETETPLKNSESEAAETSVHQPREEESTSVNQIPITEKDKQVETNQDDHSNEKVKSESSKLETQKVMNIELQNPAKSESENAVKSETPTETKSDPQSDKATKPEVSSEKIQASKSTKALQSQSAVTNGNLAGSKESIIVKLNAKIKGLQQNLTMSMMYLEEMSQKYRTAVAAVDKRHEKKSFALNVSLKAQQDLIQYQSKVIIDLTNKIEKLTSKLENITETMHKQHEMITENHVFWVFIEVVFITLFMIMCRTPNKTPSQHPIQQQSQVQQNDVKTTPSSRRKSEPVVSHVNGANTGLGNQRHKKTKRSHSAAENLYANSTTTNTNASASICNHKQHQKSSLKFTTAASNYPDEIEPEASRRKRRKKLVHQFSTPNSGGSGDTETPDSPKPVVKTRLSNTAGLLFYAGKGFLSGLTGAFYSRPSTTSKPSRRADALIDQPTVRSKQEQKATMKRAKSIDLPTVIEEVASINDLQMTPQDPAAPPQNRPKSVDSVLQNVGKKHRNIKHAKAVGRFS</sequence>
<evidence type="ECO:0000256" key="11">
    <source>
        <dbReference type="SAM" id="Coils"/>
    </source>
</evidence>
<feature type="compositionally biased region" description="Polar residues" evidence="12">
    <location>
        <begin position="1003"/>
        <end position="1017"/>
    </location>
</feature>
<evidence type="ECO:0000313" key="15">
    <source>
        <dbReference type="EnsemblMetazoa" id="CLYHEMP019655.1"/>
    </source>
</evidence>
<dbReference type="GO" id="GO:0005789">
    <property type="term" value="C:endoplasmic reticulum membrane"/>
    <property type="evidence" value="ECO:0007669"/>
    <property type="project" value="UniProtKB-SubCell"/>
</dbReference>
<reference evidence="15" key="1">
    <citation type="submission" date="2021-01" db="UniProtKB">
        <authorList>
            <consortium name="EnsemblMetazoa"/>
        </authorList>
    </citation>
    <scope>IDENTIFICATION</scope>
</reference>
<feature type="region of interest" description="Disordered" evidence="12">
    <location>
        <begin position="1489"/>
        <end position="1533"/>
    </location>
</feature>
<keyword evidence="11" id="KW-0175">Coiled coil</keyword>
<feature type="region of interest" description="Disordered" evidence="12">
    <location>
        <begin position="753"/>
        <end position="779"/>
    </location>
</feature>
<feature type="region of interest" description="Disordered" evidence="12">
    <location>
        <begin position="219"/>
        <end position="412"/>
    </location>
</feature>
<dbReference type="SUPFAM" id="SSF49785">
    <property type="entry name" value="Galactose-binding domain-like"/>
    <property type="match status" value="1"/>
</dbReference>
<feature type="compositionally biased region" description="Low complexity" evidence="12">
    <location>
        <begin position="1278"/>
        <end position="1289"/>
    </location>
</feature>
<evidence type="ECO:0000313" key="16">
    <source>
        <dbReference type="Proteomes" id="UP000594262"/>
    </source>
</evidence>
<accession>A0A7M5X9Y6</accession>